<comment type="caution">
    <text evidence="2">The sequence shown here is derived from an EMBL/GenBank/DDBJ whole genome shotgun (WGS) entry which is preliminary data.</text>
</comment>
<evidence type="ECO:0000259" key="1">
    <source>
        <dbReference type="Pfam" id="PF07929"/>
    </source>
</evidence>
<evidence type="ECO:0000313" key="2">
    <source>
        <dbReference type="EMBL" id="GGJ72205.1"/>
    </source>
</evidence>
<reference evidence="2" key="2">
    <citation type="submission" date="2020-09" db="EMBL/GenBank/DDBJ databases">
        <authorList>
            <person name="Sun Q."/>
            <person name="Zhou Y."/>
        </authorList>
    </citation>
    <scope>NUCLEOTIDE SEQUENCE</scope>
    <source>
        <strain evidence="2">CGMCC 1.8984</strain>
    </source>
</reference>
<dbReference type="SUPFAM" id="SSF159941">
    <property type="entry name" value="MM3350-like"/>
    <property type="match status" value="1"/>
</dbReference>
<dbReference type="AlphaFoldDB" id="A0A917UPF1"/>
<gene>
    <name evidence="2" type="ORF">GCM10011372_07730</name>
</gene>
<sequence>MSWRTSATRAHLTLRIDLDGIDDPIWRSLILDPTLGLSALAEAIMVAFGWTGTGTWRFGTSHTPWWGRDADAWGCGALTPARSRHDHRYGYDDEWLEPESEPACRREWTIGQVTDRFDGHLEFEYRQLGLDGERGERGETGETGPIWRHRIAVTGRDAASSRSSVPRAAILGGAGTVPRVGTEGAYGELGDPAWHEAMAQEFELAFGASSNGIPGSTDRRWTALDAATTGASDAARRALRIDLIELGALAPAQADPAHMATATAPIRELLRSAASPEGIDLASCGPLGDDLRVLHLARVQKGRLYTLAVVRNRLLDDPAALWAVLAERLISPGYSSSYHRQPDVAELAIDLVCGDRDVRDVRRFAFDEARHRGGRGRLGDADVNRVKRMLSTMGLTDDDGRGIHPAARAFGLAMLRS</sequence>
<feature type="domain" description="Plasmid pRiA4b Orf3-like" evidence="1">
    <location>
        <begin position="12"/>
        <end position="125"/>
    </location>
</feature>
<dbReference type="EMBL" id="BMMD01000003">
    <property type="protein sequence ID" value="GGJ72205.1"/>
    <property type="molecule type" value="Genomic_DNA"/>
</dbReference>
<dbReference type="Gene3D" id="3.10.290.30">
    <property type="entry name" value="MM3350-like"/>
    <property type="match status" value="1"/>
</dbReference>
<organism evidence="2 3">
    <name type="scientific">Agromyces bauzanensis</name>
    <dbReference type="NCBI Taxonomy" id="1308924"/>
    <lineage>
        <taxon>Bacteria</taxon>
        <taxon>Bacillati</taxon>
        <taxon>Actinomycetota</taxon>
        <taxon>Actinomycetes</taxon>
        <taxon>Micrococcales</taxon>
        <taxon>Microbacteriaceae</taxon>
        <taxon>Agromyces</taxon>
    </lineage>
</organism>
<proteinExistence type="predicted"/>
<protein>
    <recommendedName>
        <fullName evidence="1">Plasmid pRiA4b Orf3-like domain-containing protein</fullName>
    </recommendedName>
</protein>
<dbReference type="Proteomes" id="UP000636956">
    <property type="component" value="Unassembled WGS sequence"/>
</dbReference>
<dbReference type="Pfam" id="PF07929">
    <property type="entry name" value="PRiA4_ORF3"/>
    <property type="match status" value="1"/>
</dbReference>
<dbReference type="InterPro" id="IPR012912">
    <property type="entry name" value="Plasmid_pRiA4b_Orf3-like"/>
</dbReference>
<accession>A0A917UPF1</accession>
<name>A0A917UPF1_9MICO</name>
<reference evidence="2" key="1">
    <citation type="journal article" date="2014" name="Int. J. Syst. Evol. Microbiol.">
        <title>Complete genome sequence of Corynebacterium casei LMG S-19264T (=DSM 44701T), isolated from a smear-ripened cheese.</title>
        <authorList>
            <consortium name="US DOE Joint Genome Institute (JGI-PGF)"/>
            <person name="Walter F."/>
            <person name="Albersmeier A."/>
            <person name="Kalinowski J."/>
            <person name="Ruckert C."/>
        </authorList>
    </citation>
    <scope>NUCLEOTIDE SEQUENCE</scope>
    <source>
        <strain evidence="2">CGMCC 1.8984</strain>
    </source>
</reference>
<keyword evidence="3" id="KW-1185">Reference proteome</keyword>
<evidence type="ECO:0000313" key="3">
    <source>
        <dbReference type="Proteomes" id="UP000636956"/>
    </source>
</evidence>
<dbReference type="RefSeq" id="WP_188742136.1">
    <property type="nucleotide sequence ID" value="NZ_BAABFW010000009.1"/>
</dbReference>
<dbReference type="InterPro" id="IPR024047">
    <property type="entry name" value="MM3350-like_sf"/>
</dbReference>